<keyword evidence="8" id="KW-1185">Reference proteome</keyword>
<feature type="domain" description="Thioredoxin" evidence="6">
    <location>
        <begin position="35"/>
        <end position="171"/>
    </location>
</feature>
<gene>
    <name evidence="7" type="ORF">ACFQ27_11035</name>
</gene>
<dbReference type="CDD" id="cd03010">
    <property type="entry name" value="TlpA_like_DsbE"/>
    <property type="match status" value="1"/>
</dbReference>
<dbReference type="InterPro" id="IPR013740">
    <property type="entry name" value="Redoxin"/>
</dbReference>
<comment type="caution">
    <text evidence="7">The sequence shown here is derived from an EMBL/GenBank/DDBJ whole genome shotgun (WGS) entry which is preliminary data.</text>
</comment>
<reference evidence="8" key="1">
    <citation type="journal article" date="2019" name="Int. J. Syst. Evol. Microbiol.">
        <title>The Global Catalogue of Microorganisms (GCM) 10K type strain sequencing project: providing services to taxonomists for standard genome sequencing and annotation.</title>
        <authorList>
            <consortium name="The Broad Institute Genomics Platform"/>
            <consortium name="The Broad Institute Genome Sequencing Center for Infectious Disease"/>
            <person name="Wu L."/>
            <person name="Ma J."/>
        </authorList>
    </citation>
    <scope>NUCLEOTIDE SEQUENCE [LARGE SCALE GENOMIC DNA]</scope>
    <source>
        <strain evidence="8">CCUG 55074</strain>
    </source>
</reference>
<dbReference type="PROSITE" id="PS51352">
    <property type="entry name" value="THIOREDOXIN_2"/>
    <property type="match status" value="1"/>
</dbReference>
<dbReference type="SUPFAM" id="SSF52833">
    <property type="entry name" value="Thioredoxin-like"/>
    <property type="match status" value="1"/>
</dbReference>
<dbReference type="PANTHER" id="PTHR42852:SF6">
    <property type="entry name" value="THIOL:DISULFIDE INTERCHANGE PROTEIN DSBE"/>
    <property type="match status" value="1"/>
</dbReference>
<evidence type="ECO:0000259" key="6">
    <source>
        <dbReference type="PROSITE" id="PS51352"/>
    </source>
</evidence>
<dbReference type="InterPro" id="IPR004799">
    <property type="entry name" value="Periplasmic_diS_OxRdtase_DsbE"/>
</dbReference>
<dbReference type="Gene3D" id="3.40.30.10">
    <property type="entry name" value="Glutaredoxin"/>
    <property type="match status" value="1"/>
</dbReference>
<evidence type="ECO:0000256" key="3">
    <source>
        <dbReference type="ARBA" id="ARBA00022748"/>
    </source>
</evidence>
<dbReference type="EMBL" id="JBHTLQ010000021">
    <property type="protein sequence ID" value="MFD1191115.1"/>
    <property type="molecule type" value="Genomic_DNA"/>
</dbReference>
<dbReference type="InterPro" id="IPR036249">
    <property type="entry name" value="Thioredoxin-like_sf"/>
</dbReference>
<protein>
    <submittedName>
        <fullName evidence="7">DsbE family thiol:disulfide interchange protein</fullName>
    </submittedName>
</protein>
<dbReference type="PANTHER" id="PTHR42852">
    <property type="entry name" value="THIOL:DISULFIDE INTERCHANGE PROTEIN DSBE"/>
    <property type="match status" value="1"/>
</dbReference>
<keyword evidence="3" id="KW-0201">Cytochrome c-type biogenesis</keyword>
<accession>A0ABW3T2A6</accession>
<dbReference type="RefSeq" id="WP_377353621.1">
    <property type="nucleotide sequence ID" value="NZ_JBHTLQ010000021.1"/>
</dbReference>
<evidence type="ECO:0000256" key="5">
    <source>
        <dbReference type="ARBA" id="ARBA00023284"/>
    </source>
</evidence>
<evidence type="ECO:0000313" key="7">
    <source>
        <dbReference type="EMBL" id="MFD1191115.1"/>
    </source>
</evidence>
<name>A0ABW3T2A6_9CAUL</name>
<organism evidence="7 8">
    <name type="scientific">Phenylobacterium conjunctum</name>
    <dbReference type="NCBI Taxonomy" id="1298959"/>
    <lineage>
        <taxon>Bacteria</taxon>
        <taxon>Pseudomonadati</taxon>
        <taxon>Pseudomonadota</taxon>
        <taxon>Alphaproteobacteria</taxon>
        <taxon>Caulobacterales</taxon>
        <taxon>Caulobacteraceae</taxon>
        <taxon>Phenylobacterium</taxon>
    </lineage>
</organism>
<evidence type="ECO:0000256" key="2">
    <source>
        <dbReference type="ARBA" id="ARBA00007758"/>
    </source>
</evidence>
<comment type="similarity">
    <text evidence="2">Belongs to the thioredoxin family. DsbE subfamily.</text>
</comment>
<dbReference type="InterPro" id="IPR013766">
    <property type="entry name" value="Thioredoxin_domain"/>
</dbReference>
<evidence type="ECO:0000256" key="1">
    <source>
        <dbReference type="ARBA" id="ARBA00004196"/>
    </source>
</evidence>
<evidence type="ECO:0000256" key="4">
    <source>
        <dbReference type="ARBA" id="ARBA00023157"/>
    </source>
</evidence>
<dbReference type="Pfam" id="PF08534">
    <property type="entry name" value="Redoxin"/>
    <property type="match status" value="1"/>
</dbReference>
<keyword evidence="4" id="KW-1015">Disulfide bond</keyword>
<dbReference type="InterPro" id="IPR017937">
    <property type="entry name" value="Thioredoxin_CS"/>
</dbReference>
<sequence>MNRWLAFAPLAVLAALALLFGVYGLNHDPKVEPRALVGKPLPEVSLPSLDDGRPVRLADAARGPVLVNVFASWCAPCEIEAPVLVELKRQDVRIVGIAYKDAPPNTEAFLARLGDPYDARLVDRDGRAGIELGVTGVPETYLVGADGMILDKHSGPLTAEIAQAMLAKAPR</sequence>
<dbReference type="NCBIfam" id="TIGR00385">
    <property type="entry name" value="dsbE"/>
    <property type="match status" value="1"/>
</dbReference>
<dbReference type="InterPro" id="IPR050553">
    <property type="entry name" value="Thioredoxin_ResA/DsbE_sf"/>
</dbReference>
<comment type="subcellular location">
    <subcellularLocation>
        <location evidence="1">Cell envelope</location>
    </subcellularLocation>
</comment>
<evidence type="ECO:0000313" key="8">
    <source>
        <dbReference type="Proteomes" id="UP001597216"/>
    </source>
</evidence>
<keyword evidence="5" id="KW-0676">Redox-active center</keyword>
<proteinExistence type="inferred from homology"/>
<dbReference type="Proteomes" id="UP001597216">
    <property type="component" value="Unassembled WGS sequence"/>
</dbReference>
<dbReference type="PROSITE" id="PS00194">
    <property type="entry name" value="THIOREDOXIN_1"/>
    <property type="match status" value="1"/>
</dbReference>